<name>A0A3Q7EY03_SOLLC</name>
<dbReference type="Proteomes" id="UP000004994">
    <property type="component" value="Chromosome 2"/>
</dbReference>
<protein>
    <submittedName>
        <fullName evidence="1">Uncharacterized protein</fullName>
    </submittedName>
</protein>
<organism evidence="1">
    <name type="scientific">Solanum lycopersicum</name>
    <name type="common">Tomato</name>
    <name type="synonym">Lycopersicon esculentum</name>
    <dbReference type="NCBI Taxonomy" id="4081"/>
    <lineage>
        <taxon>Eukaryota</taxon>
        <taxon>Viridiplantae</taxon>
        <taxon>Streptophyta</taxon>
        <taxon>Embryophyta</taxon>
        <taxon>Tracheophyta</taxon>
        <taxon>Spermatophyta</taxon>
        <taxon>Magnoliopsida</taxon>
        <taxon>eudicotyledons</taxon>
        <taxon>Gunneridae</taxon>
        <taxon>Pentapetalae</taxon>
        <taxon>asterids</taxon>
        <taxon>lamiids</taxon>
        <taxon>Solanales</taxon>
        <taxon>Solanaceae</taxon>
        <taxon>Solanoideae</taxon>
        <taxon>Solaneae</taxon>
        <taxon>Solanum</taxon>
        <taxon>Solanum subgen. Lycopersicon</taxon>
    </lineage>
</organism>
<evidence type="ECO:0000313" key="2">
    <source>
        <dbReference type="Proteomes" id="UP000004994"/>
    </source>
</evidence>
<keyword evidence="2" id="KW-1185">Reference proteome</keyword>
<dbReference type="AlphaFoldDB" id="A0A3Q7EY03"/>
<accession>A0A3Q7EY03</accession>
<proteinExistence type="predicted"/>
<dbReference type="EnsemblPlants" id="Solyc02g055550.3.1">
    <property type="protein sequence ID" value="Solyc02g055550.3.1.1"/>
    <property type="gene ID" value="Solyc02g055550.3"/>
</dbReference>
<dbReference type="InParanoid" id="A0A3Q7EY03"/>
<evidence type="ECO:0000313" key="1">
    <source>
        <dbReference type="EnsemblPlants" id="Solyc02g055550.3.1.1"/>
    </source>
</evidence>
<reference evidence="1" key="2">
    <citation type="submission" date="2019-01" db="UniProtKB">
        <authorList>
            <consortium name="EnsemblPlants"/>
        </authorList>
    </citation>
    <scope>IDENTIFICATION</scope>
    <source>
        <strain evidence="1">cv. Heinz 1706</strain>
    </source>
</reference>
<sequence>MGSVCTLLALTALESRLFHAGFLHKCCTIYSSKAILLFECIFNFQMAALRCSQKV</sequence>
<dbReference type="Gramene" id="Solyc02g055550.3.1">
    <property type="protein sequence ID" value="Solyc02g055550.3.1.1"/>
    <property type="gene ID" value="Solyc02g055550.3"/>
</dbReference>
<reference evidence="1" key="1">
    <citation type="journal article" date="2012" name="Nature">
        <title>The tomato genome sequence provides insights into fleshy fruit evolution.</title>
        <authorList>
            <consortium name="Tomato Genome Consortium"/>
        </authorList>
    </citation>
    <scope>NUCLEOTIDE SEQUENCE [LARGE SCALE GENOMIC DNA]</scope>
    <source>
        <strain evidence="1">cv. Heinz 1706</strain>
    </source>
</reference>